<comment type="caution">
    <text evidence="1">The sequence shown here is derived from an EMBL/GenBank/DDBJ whole genome shotgun (WGS) entry which is preliminary data.</text>
</comment>
<dbReference type="Pfam" id="PF11305">
    <property type="entry name" value="DUF3107"/>
    <property type="match status" value="1"/>
</dbReference>
<dbReference type="AlphaFoldDB" id="A0A3R8RL74"/>
<dbReference type="EMBL" id="PQNQ01000033">
    <property type="protein sequence ID" value="RRQ02686.1"/>
    <property type="molecule type" value="Genomic_DNA"/>
</dbReference>
<evidence type="ECO:0000313" key="3">
    <source>
        <dbReference type="Proteomes" id="UP000276526"/>
    </source>
</evidence>
<reference evidence="3 4" key="1">
    <citation type="submission" date="2018-01" db="EMBL/GenBank/DDBJ databases">
        <title>Twenty Corynebacterium bovis Genomes.</title>
        <authorList>
            <person name="Gulvik C.A."/>
        </authorList>
    </citation>
    <scope>NUCLEOTIDE SEQUENCE [LARGE SCALE GENOMIC DNA]</scope>
    <source>
        <strain evidence="2 4">16-2004</strain>
        <strain evidence="1 3">F6900</strain>
    </source>
</reference>
<protein>
    <submittedName>
        <fullName evidence="1">DUF3107 domain-containing protein</fullName>
    </submittedName>
</protein>
<name>A0A3R8RL74_9CORY</name>
<dbReference type="OrthoDB" id="3268468at2"/>
<dbReference type="Proteomes" id="UP000278422">
    <property type="component" value="Unassembled WGS sequence"/>
</dbReference>
<dbReference type="EMBL" id="PQNK01000006">
    <property type="protein sequence ID" value="RRO86837.1"/>
    <property type="molecule type" value="Genomic_DNA"/>
</dbReference>
<organism evidence="1 3">
    <name type="scientific">Corynebacterium bovis</name>
    <dbReference type="NCBI Taxonomy" id="36808"/>
    <lineage>
        <taxon>Bacteria</taxon>
        <taxon>Bacillati</taxon>
        <taxon>Actinomycetota</taxon>
        <taxon>Actinomycetes</taxon>
        <taxon>Mycobacteriales</taxon>
        <taxon>Corynebacteriaceae</taxon>
        <taxon>Corynebacterium</taxon>
    </lineage>
</organism>
<evidence type="ECO:0000313" key="1">
    <source>
        <dbReference type="EMBL" id="RRO86837.1"/>
    </source>
</evidence>
<sequence>MEIKVGFVHSPRELSVNTEGEQADLVSRLQGFLDGDDRTAVVEDTKGSRHILVREQVAYIEVGTSSPRTVGFI</sequence>
<dbReference type="GeneID" id="60807917"/>
<evidence type="ECO:0000313" key="2">
    <source>
        <dbReference type="EMBL" id="RRQ02686.1"/>
    </source>
</evidence>
<keyword evidence="4" id="KW-1185">Reference proteome</keyword>
<dbReference type="InterPro" id="IPR021456">
    <property type="entry name" value="DUF3107"/>
</dbReference>
<gene>
    <name evidence="2" type="ORF">CXF42_09280</name>
    <name evidence="1" type="ORF">CXF48_04660</name>
</gene>
<dbReference type="Proteomes" id="UP000276526">
    <property type="component" value="Unassembled WGS sequence"/>
</dbReference>
<dbReference type="RefSeq" id="WP_010272114.1">
    <property type="nucleotide sequence ID" value="NZ_CP066067.1"/>
</dbReference>
<accession>A0A3R8RL74</accession>
<evidence type="ECO:0000313" key="4">
    <source>
        <dbReference type="Proteomes" id="UP000278422"/>
    </source>
</evidence>
<proteinExistence type="predicted"/>